<dbReference type="FunFam" id="2.60.40.10:FF:000314">
    <property type="entry name" value="Calmodulin-binding transcription activator 2"/>
    <property type="match status" value="1"/>
</dbReference>
<feature type="compositionally biased region" description="Basic and acidic residues" evidence="16">
    <location>
        <begin position="483"/>
        <end position="492"/>
    </location>
</feature>
<dbReference type="Pfam" id="PF00612">
    <property type="entry name" value="IQ"/>
    <property type="match status" value="1"/>
</dbReference>
<keyword evidence="14" id="KW-0539">Nucleus</keyword>
<dbReference type="AlphaFoldDB" id="S8ENI7"/>
<dbReference type="InterPro" id="IPR014756">
    <property type="entry name" value="Ig_E-set"/>
</dbReference>
<feature type="region of interest" description="Disordered" evidence="16">
    <location>
        <begin position="483"/>
        <end position="504"/>
    </location>
</feature>
<evidence type="ECO:0000256" key="1">
    <source>
        <dbReference type="ARBA" id="ARBA00004123"/>
    </source>
</evidence>
<keyword evidence="10" id="KW-0175">Coiled coil</keyword>
<dbReference type="GO" id="GO:0006357">
    <property type="term" value="P:regulation of transcription by RNA polymerase II"/>
    <property type="evidence" value="ECO:0007669"/>
    <property type="project" value="TreeGrafter"/>
</dbReference>
<dbReference type="Pfam" id="PF12796">
    <property type="entry name" value="Ank_2"/>
    <property type="match status" value="1"/>
</dbReference>
<sequence>IVLIFHGMQLDFGRIEHHSIGKSNSSDDRKPDSDGFDAQNDFVDLDDSMSLIKSYENEEIANPIQIEFLSRALITEGGCVQSEGSLVAGADKINPSLRRRPLLEGLQEGLKKLDSFDRWMSKELGDVAEPIGLSSSSGAYWETIQSEDDSGMPTEVPPVDNYLLGPSLSHEQLFSIIDFSPNWAYSDSDVKVLVMGRFLKNAEEMRKQNWACMFGELEVPAEIISDGVLRCHTPFHECGRVSFYVTCSNRLACSEFREFEFRPNPIRDLNPGDAGTANSEEIILRARFGKLLSLGSSSQPLNHLQGSTPELSQMSAKISALLKDDAEWERMLNVDSCHDELLGKDQLLQKLLKENLHGWLLLKISEGGKGASVLDEGGQGVLHFAAALGYHWAIPPTVVAGVNVNFRDVNGWTALHWAAYYGRECIVTFLISLGGDPGLFTHPTSKRPIRTPADLAASNGHKGIAGFLAEAALSSHLSSLELKDSKNDESSPRKAASNCLPTPASDGRIANGSLSDSIAAVINASQSAARIHEVFRLQSFQRRKQRDYAEATEEEERALSLLAHREKKSGHNHAAAAAVAVVRIQNKFRSWKGRKDFLITRERIIKIQALVRGHQVRKNYRKLIWSVRVLDGVLRWRRKGRGLSVFKQPAASSSEETEEEEEDPLRKERKQAEERLQKALARVKSMVQYPEARAQYRRLLNVVPEMQEMKAAYDRIVNNPEGDFDD</sequence>
<evidence type="ECO:0000256" key="16">
    <source>
        <dbReference type="SAM" id="MobiDB-lite"/>
    </source>
</evidence>
<keyword evidence="7" id="KW-0805">Transcription regulation</keyword>
<keyword evidence="18" id="KW-1185">Reference proteome</keyword>
<evidence type="ECO:0000256" key="12">
    <source>
        <dbReference type="ARBA" id="ARBA00023159"/>
    </source>
</evidence>
<keyword evidence="13" id="KW-0804">Transcription</keyword>
<keyword evidence="5" id="KW-0106">Calcium</keyword>
<feature type="non-terminal residue" evidence="17">
    <location>
        <position position="726"/>
    </location>
</feature>
<evidence type="ECO:0000256" key="4">
    <source>
        <dbReference type="ARBA" id="ARBA00022737"/>
    </source>
</evidence>
<dbReference type="Gene3D" id="1.20.5.190">
    <property type="match status" value="1"/>
</dbReference>
<evidence type="ECO:0000256" key="2">
    <source>
        <dbReference type="ARBA" id="ARBA00008267"/>
    </source>
</evidence>
<dbReference type="PANTHER" id="PTHR23335">
    <property type="entry name" value="CALMODULIN-BINDING TRANSCRIPTION ACTIVATOR CAMTA"/>
    <property type="match status" value="1"/>
</dbReference>
<dbReference type="InterPro" id="IPR027417">
    <property type="entry name" value="P-loop_NTPase"/>
</dbReference>
<keyword evidence="4" id="KW-0677">Repeat</keyword>
<dbReference type="GO" id="GO:0003690">
    <property type="term" value="F:double-stranded DNA binding"/>
    <property type="evidence" value="ECO:0007669"/>
    <property type="project" value="TreeGrafter"/>
</dbReference>
<evidence type="ECO:0000313" key="18">
    <source>
        <dbReference type="Proteomes" id="UP000015453"/>
    </source>
</evidence>
<dbReference type="InterPro" id="IPR000048">
    <property type="entry name" value="IQ_motif_EF-hand-BS"/>
</dbReference>
<evidence type="ECO:0000256" key="15">
    <source>
        <dbReference type="PROSITE-ProRule" id="PRU00023"/>
    </source>
</evidence>
<dbReference type="PROSITE" id="PS50088">
    <property type="entry name" value="ANK_REPEAT"/>
    <property type="match status" value="1"/>
</dbReference>
<keyword evidence="6" id="KW-0112">Calmodulin-binding</keyword>
<keyword evidence="3" id="KW-0597">Phosphoprotein</keyword>
<comment type="caution">
    <text evidence="17">The sequence shown here is derived from an EMBL/GenBank/DDBJ whole genome shotgun (WGS) entry which is preliminary data.</text>
</comment>
<dbReference type="SMART" id="SM00248">
    <property type="entry name" value="ANK"/>
    <property type="match status" value="2"/>
</dbReference>
<dbReference type="PROSITE" id="PS50096">
    <property type="entry name" value="IQ"/>
    <property type="match status" value="2"/>
</dbReference>
<dbReference type="OrthoDB" id="407555at2759"/>
<evidence type="ECO:0000256" key="10">
    <source>
        <dbReference type="ARBA" id="ARBA00023054"/>
    </source>
</evidence>
<evidence type="ECO:0000256" key="8">
    <source>
        <dbReference type="ARBA" id="ARBA00023016"/>
    </source>
</evidence>
<dbReference type="Gene3D" id="2.60.40.10">
    <property type="entry name" value="Immunoglobulins"/>
    <property type="match status" value="1"/>
</dbReference>
<accession>S8ENI7</accession>
<dbReference type="SUPFAM" id="SSF48403">
    <property type="entry name" value="Ankyrin repeat"/>
    <property type="match status" value="1"/>
</dbReference>
<dbReference type="InterPro" id="IPR036770">
    <property type="entry name" value="Ankyrin_rpt-contain_sf"/>
</dbReference>
<evidence type="ECO:0000256" key="7">
    <source>
        <dbReference type="ARBA" id="ARBA00023015"/>
    </source>
</evidence>
<dbReference type="PANTHER" id="PTHR23335:SF30">
    <property type="entry name" value="CALMODULIN-BINDING TRANSCRIPTION ACTIVATOR 3"/>
    <property type="match status" value="1"/>
</dbReference>
<dbReference type="GO" id="GO:0003712">
    <property type="term" value="F:transcription coregulator activity"/>
    <property type="evidence" value="ECO:0007669"/>
    <property type="project" value="TreeGrafter"/>
</dbReference>
<evidence type="ECO:0000256" key="11">
    <source>
        <dbReference type="ARBA" id="ARBA00023125"/>
    </source>
</evidence>
<keyword evidence="11" id="KW-0238">DNA-binding</keyword>
<dbReference type="Gene3D" id="1.25.40.20">
    <property type="entry name" value="Ankyrin repeat-containing domain"/>
    <property type="match status" value="1"/>
</dbReference>
<comment type="similarity">
    <text evidence="2">Belongs to the CAMTA family.</text>
</comment>
<feature type="non-terminal residue" evidence="17">
    <location>
        <position position="1"/>
    </location>
</feature>
<evidence type="ECO:0000256" key="5">
    <source>
        <dbReference type="ARBA" id="ARBA00022837"/>
    </source>
</evidence>
<dbReference type="SUPFAM" id="SSF81296">
    <property type="entry name" value="E set domains"/>
    <property type="match status" value="1"/>
</dbReference>
<gene>
    <name evidence="17" type="ORF">M569_00343</name>
</gene>
<evidence type="ECO:0000256" key="14">
    <source>
        <dbReference type="ARBA" id="ARBA00023242"/>
    </source>
</evidence>
<comment type="subcellular location">
    <subcellularLocation>
        <location evidence="1">Nucleus</location>
    </subcellularLocation>
</comment>
<feature type="compositionally biased region" description="Basic and acidic residues" evidence="16">
    <location>
        <begin position="19"/>
        <end position="33"/>
    </location>
</feature>
<evidence type="ECO:0000313" key="17">
    <source>
        <dbReference type="EMBL" id="EPS74407.1"/>
    </source>
</evidence>
<dbReference type="Proteomes" id="UP000015453">
    <property type="component" value="Unassembled WGS sequence"/>
</dbReference>
<reference evidence="17 18" key="1">
    <citation type="journal article" date="2013" name="BMC Genomics">
        <title>The miniature genome of a carnivorous plant Genlisea aurea contains a low number of genes and short non-coding sequences.</title>
        <authorList>
            <person name="Leushkin E.V."/>
            <person name="Sutormin R.A."/>
            <person name="Nabieva E.R."/>
            <person name="Penin A.A."/>
            <person name="Kondrashov A.S."/>
            <person name="Logacheva M.D."/>
        </authorList>
    </citation>
    <scope>NUCLEOTIDE SEQUENCE [LARGE SCALE GENOMIC DNA]</scope>
</reference>
<evidence type="ECO:0000256" key="3">
    <source>
        <dbReference type="ARBA" id="ARBA00022553"/>
    </source>
</evidence>
<dbReference type="PROSITE" id="PS50297">
    <property type="entry name" value="ANK_REP_REGION"/>
    <property type="match status" value="1"/>
</dbReference>
<keyword evidence="12" id="KW-0010">Activator</keyword>
<keyword evidence="8" id="KW-0346">Stress response</keyword>
<dbReference type="FunFam" id="1.20.5.190:FF:000003">
    <property type="entry name" value="Calmodulin-binding transcription activator 2"/>
    <property type="match status" value="1"/>
</dbReference>
<organism evidence="17 18">
    <name type="scientific">Genlisea aurea</name>
    <dbReference type="NCBI Taxonomy" id="192259"/>
    <lineage>
        <taxon>Eukaryota</taxon>
        <taxon>Viridiplantae</taxon>
        <taxon>Streptophyta</taxon>
        <taxon>Embryophyta</taxon>
        <taxon>Tracheophyta</taxon>
        <taxon>Spermatophyta</taxon>
        <taxon>Magnoliopsida</taxon>
        <taxon>eudicotyledons</taxon>
        <taxon>Gunneridae</taxon>
        <taxon>Pentapetalae</taxon>
        <taxon>asterids</taxon>
        <taxon>lamiids</taxon>
        <taxon>Lamiales</taxon>
        <taxon>Lentibulariaceae</taxon>
        <taxon>Genlisea</taxon>
    </lineage>
</organism>
<evidence type="ECO:0000256" key="6">
    <source>
        <dbReference type="ARBA" id="ARBA00022860"/>
    </source>
</evidence>
<dbReference type="GO" id="GO:0005634">
    <property type="term" value="C:nucleus"/>
    <property type="evidence" value="ECO:0007669"/>
    <property type="project" value="UniProtKB-SubCell"/>
</dbReference>
<proteinExistence type="inferred from homology"/>
<evidence type="ECO:0000256" key="9">
    <source>
        <dbReference type="ARBA" id="ARBA00023043"/>
    </source>
</evidence>
<evidence type="ECO:0000256" key="13">
    <source>
        <dbReference type="ARBA" id="ARBA00023163"/>
    </source>
</evidence>
<name>S8ENI7_9LAMI</name>
<feature type="region of interest" description="Disordered" evidence="16">
    <location>
        <begin position="19"/>
        <end position="41"/>
    </location>
</feature>
<feature type="repeat" description="ANK" evidence="15">
    <location>
        <begin position="410"/>
        <end position="442"/>
    </location>
</feature>
<dbReference type="GO" id="GO:0005516">
    <property type="term" value="F:calmodulin binding"/>
    <property type="evidence" value="ECO:0007669"/>
    <property type="project" value="UniProtKB-KW"/>
</dbReference>
<dbReference type="SUPFAM" id="SSF52540">
    <property type="entry name" value="P-loop containing nucleoside triphosphate hydrolases"/>
    <property type="match status" value="1"/>
</dbReference>
<dbReference type="GO" id="GO:0009409">
    <property type="term" value="P:response to cold"/>
    <property type="evidence" value="ECO:0007669"/>
    <property type="project" value="UniProtKB-ARBA"/>
</dbReference>
<dbReference type="SMART" id="SM00015">
    <property type="entry name" value="IQ"/>
    <property type="match status" value="2"/>
</dbReference>
<keyword evidence="9 15" id="KW-0040">ANK repeat</keyword>
<dbReference type="EMBL" id="AUSU01000078">
    <property type="protein sequence ID" value="EPS74407.1"/>
    <property type="molecule type" value="Genomic_DNA"/>
</dbReference>
<dbReference type="InterPro" id="IPR002110">
    <property type="entry name" value="Ankyrin_rpt"/>
</dbReference>
<protein>
    <submittedName>
        <fullName evidence="17">Uncharacterized protein</fullName>
    </submittedName>
</protein>
<dbReference type="InterPro" id="IPR013783">
    <property type="entry name" value="Ig-like_fold"/>
</dbReference>
<feature type="region of interest" description="Disordered" evidence="16">
    <location>
        <begin position="647"/>
        <end position="672"/>
    </location>
</feature>